<gene>
    <name evidence="2" type="ORF">GCM10009539_81730</name>
</gene>
<dbReference type="RefSeq" id="WP_344654341.1">
    <property type="nucleotide sequence ID" value="NZ_BAAAGX010000046.1"/>
</dbReference>
<evidence type="ECO:0000313" key="3">
    <source>
        <dbReference type="Proteomes" id="UP001500967"/>
    </source>
</evidence>
<keyword evidence="3" id="KW-1185">Reference proteome</keyword>
<organism evidence="2 3">
    <name type="scientific">Cryptosporangium japonicum</name>
    <dbReference type="NCBI Taxonomy" id="80872"/>
    <lineage>
        <taxon>Bacteria</taxon>
        <taxon>Bacillati</taxon>
        <taxon>Actinomycetota</taxon>
        <taxon>Actinomycetes</taxon>
        <taxon>Cryptosporangiales</taxon>
        <taxon>Cryptosporangiaceae</taxon>
        <taxon>Cryptosporangium</taxon>
    </lineage>
</organism>
<dbReference type="EMBL" id="BAAAGX010000046">
    <property type="protein sequence ID" value="GAA0281529.1"/>
    <property type="molecule type" value="Genomic_DNA"/>
</dbReference>
<reference evidence="3" key="1">
    <citation type="journal article" date="2019" name="Int. J. Syst. Evol. Microbiol.">
        <title>The Global Catalogue of Microorganisms (GCM) 10K type strain sequencing project: providing services to taxonomists for standard genome sequencing and annotation.</title>
        <authorList>
            <consortium name="The Broad Institute Genomics Platform"/>
            <consortium name="The Broad Institute Genome Sequencing Center for Infectious Disease"/>
            <person name="Wu L."/>
            <person name="Ma J."/>
        </authorList>
    </citation>
    <scope>NUCLEOTIDE SEQUENCE [LARGE SCALE GENOMIC DNA]</scope>
    <source>
        <strain evidence="3">JCM 10425</strain>
    </source>
</reference>
<evidence type="ECO:0000256" key="1">
    <source>
        <dbReference type="SAM" id="MobiDB-lite"/>
    </source>
</evidence>
<sequence length="325" mass="33919">MAGDDLSVSAKKLGDWALEMITYSAPAVMPAKLQLAPMDQTASAAFAGLEDASSAGFFAEGKVMMAGIAKQKAAFDRLLDDLELGLSAIGQAANVCAYTYGTQDWESAEKLNLMGYAFADPTAKQPPGLPGGVGDTTMLDQRVTGEQATGTDAEADAPGGQSISVGGGVLTMYPDRSTRMVRTETVNGVPRSVTTITSPTGALVSTTTTTYTADKAGRVAPSTVVEVRAGGTRVDERGKTVRAADVTTTTRTVTADDGSKTITKEVRVGEGKDAPTTKIEVHVEKPTYTPPVPEERGPVQEAVETFPGTSDVNWTKGYQHGVPSF</sequence>
<feature type="region of interest" description="Disordered" evidence="1">
    <location>
        <begin position="146"/>
        <end position="167"/>
    </location>
</feature>
<accession>A0ABN0V9B6</accession>
<proteinExistence type="predicted"/>
<protein>
    <submittedName>
        <fullName evidence="2">Uncharacterized protein</fullName>
    </submittedName>
</protein>
<dbReference type="Proteomes" id="UP001500967">
    <property type="component" value="Unassembled WGS sequence"/>
</dbReference>
<name>A0ABN0V9B6_9ACTN</name>
<evidence type="ECO:0000313" key="2">
    <source>
        <dbReference type="EMBL" id="GAA0281529.1"/>
    </source>
</evidence>
<comment type="caution">
    <text evidence="2">The sequence shown here is derived from an EMBL/GenBank/DDBJ whole genome shotgun (WGS) entry which is preliminary data.</text>
</comment>